<dbReference type="Pfam" id="PF05016">
    <property type="entry name" value="ParE_toxin"/>
    <property type="match status" value="1"/>
</dbReference>
<evidence type="ECO:0000256" key="2">
    <source>
        <dbReference type="ARBA" id="ARBA00022649"/>
    </source>
</evidence>
<dbReference type="Proteomes" id="UP000441389">
    <property type="component" value="Unassembled WGS sequence"/>
</dbReference>
<sequence>MKTYELDFVEAALKEWRKLDDSVRAQFRKKLSERVRNPHVPSARLSGLPNCYKIKLRRVGYRLVYQVEDDQLVVIVIAIGRRDRNEAYNIAAGRLDN</sequence>
<comment type="caution">
    <text evidence="3">The sequence shown here is derived from an EMBL/GenBank/DDBJ whole genome shotgun (WGS) entry which is preliminary data.</text>
</comment>
<dbReference type="RefSeq" id="WP_157027619.1">
    <property type="nucleotide sequence ID" value="NZ_WQMS01000014.1"/>
</dbReference>
<dbReference type="InterPro" id="IPR035093">
    <property type="entry name" value="RelE/ParE_toxin_dom_sf"/>
</dbReference>
<gene>
    <name evidence="3" type="ORF">GON01_11990</name>
</gene>
<dbReference type="InterPro" id="IPR007712">
    <property type="entry name" value="RelE/ParE_toxin"/>
</dbReference>
<dbReference type="Gene3D" id="3.30.2310.20">
    <property type="entry name" value="RelE-like"/>
    <property type="match status" value="1"/>
</dbReference>
<dbReference type="SUPFAM" id="SSF143011">
    <property type="entry name" value="RelE-like"/>
    <property type="match status" value="1"/>
</dbReference>
<evidence type="ECO:0000313" key="3">
    <source>
        <dbReference type="EMBL" id="MVO78648.1"/>
    </source>
</evidence>
<dbReference type="PANTHER" id="PTHR35601">
    <property type="entry name" value="TOXIN RELE"/>
    <property type="match status" value="1"/>
</dbReference>
<proteinExistence type="inferred from homology"/>
<dbReference type="AlphaFoldDB" id="A0A6I4J3I6"/>
<dbReference type="NCBIfam" id="TIGR02385">
    <property type="entry name" value="RelE_StbE"/>
    <property type="match status" value="1"/>
</dbReference>
<dbReference type="PANTHER" id="PTHR35601:SF1">
    <property type="entry name" value="TOXIN RELE"/>
    <property type="match status" value="1"/>
</dbReference>
<protein>
    <submittedName>
        <fullName evidence="3">Type II toxin-antitoxin system mRNA interferase toxin, RelE/StbE family</fullName>
    </submittedName>
</protein>
<name>A0A6I4J3I6_9SPHN</name>
<keyword evidence="2" id="KW-1277">Toxin-antitoxin system</keyword>
<evidence type="ECO:0000313" key="4">
    <source>
        <dbReference type="Proteomes" id="UP000441389"/>
    </source>
</evidence>
<keyword evidence="4" id="KW-1185">Reference proteome</keyword>
<organism evidence="3 4">
    <name type="scientific">Sphingomonas horti</name>
    <dbReference type="NCBI Taxonomy" id="2682842"/>
    <lineage>
        <taxon>Bacteria</taxon>
        <taxon>Pseudomonadati</taxon>
        <taxon>Pseudomonadota</taxon>
        <taxon>Alphaproteobacteria</taxon>
        <taxon>Sphingomonadales</taxon>
        <taxon>Sphingomonadaceae</taxon>
        <taxon>Sphingomonas</taxon>
    </lineage>
</organism>
<accession>A0A6I4J3I6</accession>
<comment type="similarity">
    <text evidence="1">Belongs to the RelE toxin family.</text>
</comment>
<reference evidence="3 4" key="1">
    <citation type="submission" date="2019-12" db="EMBL/GenBank/DDBJ databases">
        <authorList>
            <person name="Huq M.A."/>
        </authorList>
    </citation>
    <scope>NUCLEOTIDE SEQUENCE [LARGE SCALE GENOMIC DNA]</scope>
    <source>
        <strain evidence="3 4">MAH-20</strain>
    </source>
</reference>
<dbReference type="EMBL" id="WQMS01000014">
    <property type="protein sequence ID" value="MVO78648.1"/>
    <property type="molecule type" value="Genomic_DNA"/>
</dbReference>
<evidence type="ECO:0000256" key="1">
    <source>
        <dbReference type="ARBA" id="ARBA00006226"/>
    </source>
</evidence>